<feature type="transmembrane region" description="Helical" evidence="6">
    <location>
        <begin position="144"/>
        <end position="167"/>
    </location>
</feature>
<evidence type="ECO:0000256" key="1">
    <source>
        <dbReference type="ARBA" id="ARBA00004651"/>
    </source>
</evidence>
<keyword evidence="8" id="KW-1185">Reference proteome</keyword>
<dbReference type="Proteomes" id="UP000829560">
    <property type="component" value="Chromosome"/>
</dbReference>
<evidence type="ECO:0000256" key="3">
    <source>
        <dbReference type="ARBA" id="ARBA00022692"/>
    </source>
</evidence>
<evidence type="ECO:0000256" key="5">
    <source>
        <dbReference type="ARBA" id="ARBA00023136"/>
    </source>
</evidence>
<organism evidence="7 8">
    <name type="scientific">Psychrobacter raelei</name>
    <dbReference type="NCBI Taxonomy" id="2565531"/>
    <lineage>
        <taxon>Bacteria</taxon>
        <taxon>Pseudomonadati</taxon>
        <taxon>Pseudomonadota</taxon>
        <taxon>Gammaproteobacteria</taxon>
        <taxon>Moraxellales</taxon>
        <taxon>Moraxellaceae</taxon>
        <taxon>Psychrobacter</taxon>
    </lineage>
</organism>
<sequence length="416" mass="44944">MSELKQTLNAFTGTALFLNIVVGAGLLVIPGLAFEQVGISALLTWLLCIVVALPLVSVFIILGKYYPDAGGISHYAYKAFGSWMQKVAAFLLLGAVVLGLPAVALTGGHYLNSVLPFSVHFYASSMIILATLLNVISIDKVSKVLGVIGSSVIVILLILLIISFIGLNVDPNEGYSFIEQNSFDIDIIFLPFMMIFFAFTGWEVGSHSAEEFRNPERDFPLAMIFSFGIASVFYLAIAWVVQNSHMQTGFKSPFIELIYPVLGSNGSVIVAFVATLLVFANLFGAIWAISRLVYSLGRDTILPSVLADIKNGIPRRALVVVMTALLIGVLLDLSTVANLDSLMALSGQNFLILYGIAGASLFVLTQKLWVKCIAGSVLVIVIAVLQVAGVSFVYPLGLVIVASIFHFRQLKLRVRL</sequence>
<name>A0AAT9QF63_9GAMM</name>
<dbReference type="EMBL" id="CP093310">
    <property type="protein sequence ID" value="UTT87647.2"/>
    <property type="molecule type" value="Genomic_DNA"/>
</dbReference>
<dbReference type="KEGG" id="prae:MN210_09810"/>
<feature type="transmembrane region" description="Helical" evidence="6">
    <location>
        <begin position="39"/>
        <end position="66"/>
    </location>
</feature>
<dbReference type="InterPro" id="IPR050367">
    <property type="entry name" value="APC_superfamily"/>
</dbReference>
<keyword evidence="2" id="KW-1003">Cell membrane</keyword>
<feature type="transmembrane region" description="Helical" evidence="6">
    <location>
        <begin position="261"/>
        <end position="289"/>
    </location>
</feature>
<feature type="transmembrane region" description="Helical" evidence="6">
    <location>
        <begin position="351"/>
        <end position="370"/>
    </location>
</feature>
<dbReference type="Pfam" id="PF13520">
    <property type="entry name" value="AA_permease_2"/>
    <property type="match status" value="1"/>
</dbReference>
<evidence type="ECO:0000313" key="7">
    <source>
        <dbReference type="EMBL" id="UTT87647.2"/>
    </source>
</evidence>
<keyword evidence="5 6" id="KW-0472">Membrane</keyword>
<feature type="transmembrane region" description="Helical" evidence="6">
    <location>
        <begin position="12"/>
        <end position="33"/>
    </location>
</feature>
<feature type="transmembrane region" description="Helical" evidence="6">
    <location>
        <begin position="317"/>
        <end position="339"/>
    </location>
</feature>
<feature type="transmembrane region" description="Helical" evidence="6">
    <location>
        <begin position="117"/>
        <end position="137"/>
    </location>
</feature>
<dbReference type="GO" id="GO:0005886">
    <property type="term" value="C:plasma membrane"/>
    <property type="evidence" value="ECO:0007669"/>
    <property type="project" value="UniProtKB-SubCell"/>
</dbReference>
<dbReference type="PANTHER" id="PTHR42770">
    <property type="entry name" value="AMINO ACID TRANSPORTER-RELATED"/>
    <property type="match status" value="1"/>
</dbReference>
<dbReference type="AlphaFoldDB" id="A0AAT9QF63"/>
<evidence type="ECO:0000256" key="6">
    <source>
        <dbReference type="SAM" id="Phobius"/>
    </source>
</evidence>
<dbReference type="PANTHER" id="PTHR42770:SF13">
    <property type="entry name" value="L-METHIONINE_BRANCHED-CHAIN AMINO ACID EXPORTER YJEH"/>
    <property type="match status" value="1"/>
</dbReference>
<accession>A0AAT9QF63</accession>
<gene>
    <name evidence="7" type="ORF">MN210_09810</name>
</gene>
<evidence type="ECO:0000256" key="4">
    <source>
        <dbReference type="ARBA" id="ARBA00022989"/>
    </source>
</evidence>
<evidence type="ECO:0000256" key="2">
    <source>
        <dbReference type="ARBA" id="ARBA00022475"/>
    </source>
</evidence>
<dbReference type="PIRSF" id="PIRSF006060">
    <property type="entry name" value="AA_transporter"/>
    <property type="match status" value="1"/>
</dbReference>
<dbReference type="Gene3D" id="1.20.1740.10">
    <property type="entry name" value="Amino acid/polyamine transporter I"/>
    <property type="match status" value="1"/>
</dbReference>
<keyword evidence="4 6" id="KW-1133">Transmembrane helix</keyword>
<feature type="transmembrane region" description="Helical" evidence="6">
    <location>
        <begin position="187"/>
        <end position="207"/>
    </location>
</feature>
<dbReference type="GO" id="GO:0022857">
    <property type="term" value="F:transmembrane transporter activity"/>
    <property type="evidence" value="ECO:0007669"/>
    <property type="project" value="InterPro"/>
</dbReference>
<evidence type="ECO:0000313" key="8">
    <source>
        <dbReference type="Proteomes" id="UP000829560"/>
    </source>
</evidence>
<proteinExistence type="predicted"/>
<dbReference type="RefSeq" id="WP_338411996.1">
    <property type="nucleotide sequence ID" value="NZ_CP093310.2"/>
</dbReference>
<protein>
    <submittedName>
        <fullName evidence="7">Amino acid permease</fullName>
    </submittedName>
</protein>
<reference evidence="7" key="1">
    <citation type="submission" date="2024-03" db="EMBL/GenBank/DDBJ databases">
        <title>Psychrobacter raelis sp. nov. isolated from a dog with peritonitis.</title>
        <authorList>
            <person name="Schiavone A."/>
            <person name="Manzulli V."/>
            <person name="Camarda A."/>
            <person name="Cafiero M.A."/>
            <person name="Vasco I."/>
            <person name="Marino L."/>
            <person name="Pennuzzi G."/>
            <person name="Serrecchia L."/>
            <person name="Galante D."/>
            <person name="Pugliese N."/>
        </authorList>
    </citation>
    <scope>NUCLEOTIDE SEQUENCE</scope>
    <source>
        <strain evidence="7">PraFG1</strain>
    </source>
</reference>
<keyword evidence="3 6" id="KW-0812">Transmembrane</keyword>
<feature type="transmembrane region" description="Helical" evidence="6">
    <location>
        <begin position="87"/>
        <end position="111"/>
    </location>
</feature>
<dbReference type="InterPro" id="IPR002293">
    <property type="entry name" value="AA/rel_permease1"/>
</dbReference>
<feature type="transmembrane region" description="Helical" evidence="6">
    <location>
        <begin position="377"/>
        <end position="407"/>
    </location>
</feature>
<comment type="subcellular location">
    <subcellularLocation>
        <location evidence="1">Cell membrane</location>
        <topology evidence="1">Multi-pass membrane protein</topology>
    </subcellularLocation>
</comment>
<feature type="transmembrane region" description="Helical" evidence="6">
    <location>
        <begin position="219"/>
        <end position="241"/>
    </location>
</feature>